<reference evidence="2" key="1">
    <citation type="journal article" date="2014" name="Int. J. Syst. Evol. Microbiol.">
        <title>Complete genome sequence of Corynebacterium casei LMG S-19264T (=DSM 44701T), isolated from a smear-ripened cheese.</title>
        <authorList>
            <consortium name="US DOE Joint Genome Institute (JGI-PGF)"/>
            <person name="Walter F."/>
            <person name="Albersmeier A."/>
            <person name="Kalinowski J."/>
            <person name="Ruckert C."/>
        </authorList>
    </citation>
    <scope>NUCLEOTIDE SEQUENCE</scope>
    <source>
        <strain evidence="2">VKM Ac-1321</strain>
    </source>
</reference>
<dbReference type="EMBL" id="BSFP01000002">
    <property type="protein sequence ID" value="GLK98831.1"/>
    <property type="molecule type" value="Genomic_DNA"/>
</dbReference>
<evidence type="ECO:0000313" key="3">
    <source>
        <dbReference type="Proteomes" id="UP001143480"/>
    </source>
</evidence>
<gene>
    <name evidence="2" type="ORF">GCM10017581_005720</name>
</gene>
<proteinExistence type="predicted"/>
<feature type="region of interest" description="Disordered" evidence="1">
    <location>
        <begin position="34"/>
        <end position="70"/>
    </location>
</feature>
<comment type="caution">
    <text evidence="2">The sequence shown here is derived from an EMBL/GenBank/DDBJ whole genome shotgun (WGS) entry which is preliminary data.</text>
</comment>
<protein>
    <submittedName>
        <fullName evidence="2">Uncharacterized protein</fullName>
    </submittedName>
</protein>
<dbReference type="AlphaFoldDB" id="A0A9W6KB61"/>
<accession>A0A9W6KB61</accession>
<evidence type="ECO:0000256" key="1">
    <source>
        <dbReference type="SAM" id="MobiDB-lite"/>
    </source>
</evidence>
<evidence type="ECO:0000313" key="2">
    <source>
        <dbReference type="EMBL" id="GLK98831.1"/>
    </source>
</evidence>
<reference evidence="2" key="2">
    <citation type="submission" date="2023-01" db="EMBL/GenBank/DDBJ databases">
        <authorList>
            <person name="Sun Q."/>
            <person name="Evtushenko L."/>
        </authorList>
    </citation>
    <scope>NUCLEOTIDE SEQUENCE</scope>
    <source>
        <strain evidence="2">VKM Ac-1321</strain>
    </source>
</reference>
<name>A0A9W6KB61_9ACTN</name>
<sequence length="92" mass="9967">MSRPWPRSYIQYNPPPTSTTMTAMSAARFMRKQSALPAGNCPPRTYGGKGNAPGGSGGRPGAQKWEGKARQMAPEPMFLMDFVTVFLSKSIA</sequence>
<organism evidence="2 3">
    <name type="scientific">Dactylosporangium matsuzakiense</name>
    <dbReference type="NCBI Taxonomy" id="53360"/>
    <lineage>
        <taxon>Bacteria</taxon>
        <taxon>Bacillati</taxon>
        <taxon>Actinomycetota</taxon>
        <taxon>Actinomycetes</taxon>
        <taxon>Micromonosporales</taxon>
        <taxon>Micromonosporaceae</taxon>
        <taxon>Dactylosporangium</taxon>
    </lineage>
</organism>
<dbReference type="Proteomes" id="UP001143480">
    <property type="component" value="Unassembled WGS sequence"/>
</dbReference>
<keyword evidence="3" id="KW-1185">Reference proteome</keyword>
<feature type="compositionally biased region" description="Gly residues" evidence="1">
    <location>
        <begin position="47"/>
        <end position="60"/>
    </location>
</feature>